<feature type="domain" description="Pyruvate ferredoxin oxidoreductase beta subunit C-terminal" evidence="3">
    <location>
        <begin position="274"/>
        <end position="320"/>
    </location>
</feature>
<dbReference type="GO" id="GO:0030976">
    <property type="term" value="F:thiamine pyrophosphate binding"/>
    <property type="evidence" value="ECO:0007669"/>
    <property type="project" value="InterPro"/>
</dbReference>
<dbReference type="Pfam" id="PF12367">
    <property type="entry name" value="PFO_beta_C"/>
    <property type="match status" value="1"/>
</dbReference>
<dbReference type="GO" id="GO:0016625">
    <property type="term" value="F:oxidoreductase activity, acting on the aldehyde or oxo group of donors, iron-sulfur protein as acceptor"/>
    <property type="evidence" value="ECO:0007669"/>
    <property type="project" value="UniProtKB-ARBA"/>
</dbReference>
<dbReference type="RefSeq" id="WP_035541184.1">
    <property type="nucleotide sequence ID" value="NZ_ARYL01000043.1"/>
</dbReference>
<dbReference type="PATRIC" id="fig|1280953.3.peg.3626"/>
<accession>A0A059G2B1</accession>
<gene>
    <name evidence="4" type="ORF">HOC_18129</name>
</gene>
<dbReference type="EMBL" id="ARYL01000043">
    <property type="protein sequence ID" value="KDA00921.1"/>
    <property type="molecule type" value="Genomic_DNA"/>
</dbReference>
<dbReference type="InterPro" id="IPR051457">
    <property type="entry name" value="2-oxoacid:Fd_oxidoreductase"/>
</dbReference>
<dbReference type="PANTHER" id="PTHR48084:SF5">
    <property type="entry name" value="BLR6744 PROTEIN"/>
    <property type="match status" value="1"/>
</dbReference>
<dbReference type="STRING" id="1280953.HOC_18129"/>
<organism evidence="4 5">
    <name type="scientific">Hyphomonas oceanitis SCH89</name>
    <dbReference type="NCBI Taxonomy" id="1280953"/>
    <lineage>
        <taxon>Bacteria</taxon>
        <taxon>Pseudomonadati</taxon>
        <taxon>Pseudomonadota</taxon>
        <taxon>Alphaproteobacteria</taxon>
        <taxon>Hyphomonadales</taxon>
        <taxon>Hyphomonadaceae</taxon>
        <taxon>Hyphomonas</taxon>
    </lineage>
</organism>
<proteinExistence type="predicted"/>
<name>A0A059G2B1_9PROT</name>
<evidence type="ECO:0000259" key="3">
    <source>
        <dbReference type="Pfam" id="PF12367"/>
    </source>
</evidence>
<dbReference type="InterPro" id="IPR011766">
    <property type="entry name" value="TPP_enzyme_TPP-bd"/>
</dbReference>
<evidence type="ECO:0000256" key="1">
    <source>
        <dbReference type="ARBA" id="ARBA00023002"/>
    </source>
</evidence>
<feature type="domain" description="Thiamine pyrophosphate enzyme TPP-binding" evidence="2">
    <location>
        <begin position="66"/>
        <end position="214"/>
    </location>
</feature>
<keyword evidence="5" id="KW-1185">Reference proteome</keyword>
<dbReference type="PANTHER" id="PTHR48084">
    <property type="entry name" value="2-OXOGLUTARATE OXIDOREDUCTASE SUBUNIT KORB-RELATED"/>
    <property type="match status" value="1"/>
</dbReference>
<dbReference type="GO" id="GO:0045333">
    <property type="term" value="P:cellular respiration"/>
    <property type="evidence" value="ECO:0007669"/>
    <property type="project" value="UniProtKB-ARBA"/>
</dbReference>
<dbReference type="GO" id="GO:0044281">
    <property type="term" value="P:small molecule metabolic process"/>
    <property type="evidence" value="ECO:0007669"/>
    <property type="project" value="UniProtKB-ARBA"/>
</dbReference>
<dbReference type="Gene3D" id="3.40.50.970">
    <property type="match status" value="1"/>
</dbReference>
<dbReference type="SUPFAM" id="SSF52518">
    <property type="entry name" value="Thiamin diphosphate-binding fold (THDP-binding)"/>
    <property type="match status" value="1"/>
</dbReference>
<dbReference type="OrthoDB" id="9775140at2"/>
<reference evidence="4 5" key="1">
    <citation type="journal article" date="2014" name="Antonie Van Leeuwenhoek">
        <title>Hyphomonas beringensis sp. nov. and Hyphomonas chukchiensis sp. nov., isolated from surface seawater of the Bering Sea and Chukchi Sea.</title>
        <authorList>
            <person name="Li C."/>
            <person name="Lai Q."/>
            <person name="Li G."/>
            <person name="Dong C."/>
            <person name="Wang J."/>
            <person name="Liao Y."/>
            <person name="Shao Z."/>
        </authorList>
    </citation>
    <scope>NUCLEOTIDE SEQUENCE [LARGE SCALE GENOMIC DNA]</scope>
    <source>
        <strain evidence="4 5">SCH89</strain>
    </source>
</reference>
<keyword evidence="1" id="KW-0560">Oxidoreductase</keyword>
<dbReference type="InterPro" id="IPR032686">
    <property type="entry name" value="PFO_beta_C"/>
</dbReference>
<dbReference type="Proteomes" id="UP000024942">
    <property type="component" value="Unassembled WGS sequence"/>
</dbReference>
<comment type="caution">
    <text evidence="4">The sequence shown here is derived from an EMBL/GenBank/DDBJ whole genome shotgun (WGS) entry which is preliminary data.</text>
</comment>
<evidence type="ECO:0000259" key="2">
    <source>
        <dbReference type="Pfam" id="PF02775"/>
    </source>
</evidence>
<evidence type="ECO:0000313" key="5">
    <source>
        <dbReference type="Proteomes" id="UP000024942"/>
    </source>
</evidence>
<dbReference type="AlphaFoldDB" id="A0A059G2B1"/>
<protein>
    <submittedName>
        <fullName evidence="4">2-oxoglutarate ferredoxin oxidoreductase subunit beta</fullName>
    </submittedName>
</protein>
<dbReference type="Pfam" id="PF02775">
    <property type="entry name" value="TPP_enzyme_C"/>
    <property type="match status" value="1"/>
</dbReference>
<dbReference type="CDD" id="cd03375">
    <property type="entry name" value="TPP_OGFOR"/>
    <property type="match status" value="1"/>
</dbReference>
<evidence type="ECO:0000313" key="4">
    <source>
        <dbReference type="EMBL" id="KDA00921.1"/>
    </source>
</evidence>
<dbReference type="InterPro" id="IPR029061">
    <property type="entry name" value="THDP-binding"/>
</dbReference>
<sequence length="351" mass="37838">MTSFVKPKIRRKQEPVNTLGMVRADYDGTASTLCAGCGHDSVNAALARAFFELSVEPHMAVKVSGIGCSSKSPTYFMSDAHGANTVHGRMPAFATGAVAANSDLTYIGISGDGDSLSIGLGQMAHAIRRNVNMLYMLYNNGVYGLTKGQFSASADIGSVAKKGGANELPPIDPAALALATGATFVARSFSGDREQLIPLIKAGLRHTGFAVIDVISPCVTFNDHKGSTKSYAHTYKYFHPAVHADFVPPSEEIITAYEEGELMPVEMHDGSRIRLRKLDSDYDPRDRAGAFAKVLEGQSKDEILTGLLYINEDLPDMHARKNTGPRPLNQIPYSELNPGAAKLKDLQRSFR</sequence>
<dbReference type="eggNOG" id="COG1013">
    <property type="taxonomic scope" value="Bacteria"/>
</dbReference>